<dbReference type="PANTHER" id="PTHR11527">
    <property type="entry name" value="HEAT-SHOCK PROTEIN 20 FAMILY MEMBER"/>
    <property type="match status" value="1"/>
</dbReference>
<gene>
    <name evidence="4" type="ORF">FXF47_02300</name>
</gene>
<dbReference type="PROSITE" id="PS01031">
    <property type="entry name" value="SHSP"/>
    <property type="match status" value="1"/>
</dbReference>
<reference evidence="4" key="1">
    <citation type="submission" date="2019-08" db="EMBL/GenBank/DDBJ databases">
        <title>Genomic characterization of a novel candidate phylum (ARYD3) from a high temperature, high salinity tertiary oil reservoir in north central Oklahoma, USA.</title>
        <authorList>
            <person name="Youssef N.H."/>
            <person name="Yadav A."/>
            <person name="Elshahed M.S."/>
        </authorList>
    </citation>
    <scope>NUCLEOTIDE SEQUENCE [LARGE SCALE GENOMIC DNA]</scope>
    <source>
        <strain evidence="4">ARYD3</strain>
    </source>
</reference>
<dbReference type="AlphaFoldDB" id="A0A5D0MJU9"/>
<evidence type="ECO:0000313" key="5">
    <source>
        <dbReference type="Proteomes" id="UP000324143"/>
    </source>
</evidence>
<dbReference type="CDD" id="cd06464">
    <property type="entry name" value="ACD_sHsps-like"/>
    <property type="match status" value="1"/>
</dbReference>
<dbReference type="SUPFAM" id="SSF49764">
    <property type="entry name" value="HSP20-like chaperones"/>
    <property type="match status" value="1"/>
</dbReference>
<sequence>MTLLKLRNVYDDSFDLLENFLRNDIANQNLNYGDRFPVDIKELEDEFKIIAELPGITEDDLEITLDDNILNITANRNLDEEDKDYCRREITNGKLERKFKLPDTVDRDNIDANLKNGLLEIKLSKKENTYKRINISTS</sequence>
<dbReference type="Pfam" id="PF00011">
    <property type="entry name" value="HSP20"/>
    <property type="match status" value="1"/>
</dbReference>
<proteinExistence type="inferred from homology"/>
<protein>
    <submittedName>
        <fullName evidence="4">Hsp20/alpha crystallin family protein</fullName>
    </submittedName>
</protein>
<comment type="caution">
    <text evidence="4">The sequence shown here is derived from an EMBL/GenBank/DDBJ whole genome shotgun (WGS) entry which is preliminary data.</text>
</comment>
<feature type="domain" description="SHSP" evidence="3">
    <location>
        <begin position="29"/>
        <end position="138"/>
    </location>
</feature>
<dbReference type="InterPro" id="IPR002068">
    <property type="entry name" value="A-crystallin/Hsp20_dom"/>
</dbReference>
<accession>A0A5D0MJU9</accession>
<evidence type="ECO:0000256" key="2">
    <source>
        <dbReference type="RuleBase" id="RU003616"/>
    </source>
</evidence>
<comment type="similarity">
    <text evidence="1 2">Belongs to the small heat shock protein (HSP20) family.</text>
</comment>
<keyword evidence="5" id="KW-1185">Reference proteome</keyword>
<dbReference type="Proteomes" id="UP000324143">
    <property type="component" value="Unassembled WGS sequence"/>
</dbReference>
<dbReference type="EMBL" id="VSIX01000029">
    <property type="protein sequence ID" value="TYB31720.1"/>
    <property type="molecule type" value="Genomic_DNA"/>
</dbReference>
<name>A0A5D0MJU9_9BACT</name>
<organism evidence="4 5">
    <name type="scientific">Candidatus Mcinerneyibacterium aminivorans</name>
    <dbReference type="NCBI Taxonomy" id="2703815"/>
    <lineage>
        <taxon>Bacteria</taxon>
        <taxon>Candidatus Macinerneyibacteriota</taxon>
        <taxon>Candidatus Mcinerneyibacteria</taxon>
        <taxon>Candidatus Mcinerneyibacteriales</taxon>
        <taxon>Candidatus Mcinerneyibacteriaceae</taxon>
        <taxon>Candidatus Mcinerneyibacterium</taxon>
    </lineage>
</organism>
<evidence type="ECO:0000259" key="3">
    <source>
        <dbReference type="PROSITE" id="PS01031"/>
    </source>
</evidence>
<evidence type="ECO:0000313" key="4">
    <source>
        <dbReference type="EMBL" id="TYB31720.1"/>
    </source>
</evidence>
<dbReference type="InterPro" id="IPR031107">
    <property type="entry name" value="Small_HSP"/>
</dbReference>
<dbReference type="InterPro" id="IPR008978">
    <property type="entry name" value="HSP20-like_chaperone"/>
</dbReference>
<dbReference type="Gene3D" id="2.60.40.790">
    <property type="match status" value="1"/>
</dbReference>
<evidence type="ECO:0000256" key="1">
    <source>
        <dbReference type="PROSITE-ProRule" id="PRU00285"/>
    </source>
</evidence>